<sequence length="508" mass="53668">MAGISQPHSSIKGVGNSQKSSFEQPRAENSIFSNRVGAGERGKNKIQHQRKPWVSNFIAQRAERKAGRTLQLVRSPSRHRRKGGSTFTSSALNCRLLPPPPPPPPTGTQAAARAASPAQPRCVRKQAGGRASRRAAAGGGKRGAAAGGGGGGAASPGAAPLRSAPAPRLAWPAGPARPGGGGNAGLQLAAASRPPARTPQSRCRPAAAGSSPPPLFFVRCERRRCCGARAEAPSLPRPLLRGEGPERGCPAPPRPPSVPPALSGSCLLLLLLLPVVQAPPSLLSFAARISLEFYSLPHVTHRVKLHLRRVTHQHSASPSRPGHRQQQPPPTEEPQPGSQPAPPSAECAAATHGNSRARPGAAREAPPPRWRRNLPKAFGLFREQQRHGSRKTGVGGLRPALLERSKPQYGELRLQTPAEEIWRKRGLSAARSGDSRGGGDLMETPARSDPAAEADRPGTLTSREGQEPCRRAGRAGGRRPPARGICRELSKGPQVVLCRNESYLTRGM</sequence>
<feature type="compositionally biased region" description="Pro residues" evidence="1">
    <location>
        <begin position="327"/>
        <end position="343"/>
    </location>
</feature>
<dbReference type="KEGG" id="cge:107978610"/>
<dbReference type="OrthoDB" id="9809764at2759"/>
<feature type="compositionally biased region" description="Basic residues" evidence="1">
    <location>
        <begin position="471"/>
        <end position="481"/>
    </location>
</feature>
<feature type="compositionally biased region" description="Low complexity" evidence="1">
    <location>
        <begin position="155"/>
        <end position="176"/>
    </location>
</feature>
<organism evidence="2 3">
    <name type="scientific">Cricetulus griseus</name>
    <name type="common">Chinese hamster</name>
    <name type="synonym">Cricetulus barabensis griseus</name>
    <dbReference type="NCBI Taxonomy" id="10029"/>
    <lineage>
        <taxon>Eukaryota</taxon>
        <taxon>Metazoa</taxon>
        <taxon>Chordata</taxon>
        <taxon>Craniata</taxon>
        <taxon>Vertebrata</taxon>
        <taxon>Euteleostomi</taxon>
        <taxon>Mammalia</taxon>
        <taxon>Eutheria</taxon>
        <taxon>Euarchontoglires</taxon>
        <taxon>Glires</taxon>
        <taxon>Rodentia</taxon>
        <taxon>Myomorpha</taxon>
        <taxon>Muroidea</taxon>
        <taxon>Cricetidae</taxon>
        <taxon>Cricetinae</taxon>
        <taxon>Cricetulus</taxon>
    </lineage>
</organism>
<accession>A0A9J7JTW4</accession>
<reference evidence="2" key="1">
    <citation type="journal article" date="2018" name="Biotechnol. Bioeng.">
        <title>A reference genome of the Chinese hamster based on a hybrid assembly strategy.</title>
        <authorList>
            <person name="Rupp O."/>
            <person name="MacDonald M.L."/>
            <person name="Li S."/>
            <person name="Dhiman H."/>
            <person name="Polson S."/>
            <person name="Griep S."/>
            <person name="Heffner K."/>
            <person name="Hernandez I."/>
            <person name="Brinkrolf K."/>
            <person name="Jadhav V."/>
            <person name="Samoudi M."/>
            <person name="Hao H."/>
            <person name="Kingham B."/>
            <person name="Goesmann A."/>
            <person name="Betenbaugh M.J."/>
            <person name="Lewis N.E."/>
            <person name="Borth N."/>
            <person name="Lee K.H."/>
        </authorList>
    </citation>
    <scope>NUCLEOTIDE SEQUENCE [LARGE SCALE GENOMIC DNA]</scope>
    <source>
        <strain evidence="2">17A/GY</strain>
    </source>
</reference>
<dbReference type="RefSeq" id="XP_035294729.1">
    <property type="nucleotide sequence ID" value="XM_035438838.1"/>
</dbReference>
<keyword evidence="2" id="KW-1185">Reference proteome</keyword>
<feature type="region of interest" description="Disordered" evidence="1">
    <location>
        <begin position="309"/>
        <end position="402"/>
    </location>
</feature>
<evidence type="ECO:0000256" key="1">
    <source>
        <dbReference type="SAM" id="MobiDB-lite"/>
    </source>
</evidence>
<feature type="compositionally biased region" description="Pro residues" evidence="1">
    <location>
        <begin position="97"/>
        <end position="106"/>
    </location>
</feature>
<protein>
    <submittedName>
        <fullName evidence="3">WAS/WASL-interacting protein family member 1-like</fullName>
    </submittedName>
</protein>
<dbReference type="AlphaFoldDB" id="A0A9J7JTW4"/>
<dbReference type="Proteomes" id="UP001108280">
    <property type="component" value="Chromosome 2"/>
</dbReference>
<dbReference type="GeneID" id="107978610"/>
<evidence type="ECO:0000313" key="3">
    <source>
        <dbReference type="RefSeq" id="XP_035294729.1"/>
    </source>
</evidence>
<proteinExistence type="predicted"/>
<feature type="compositionally biased region" description="Low complexity" evidence="1">
    <location>
        <begin position="107"/>
        <end position="121"/>
    </location>
</feature>
<name>A0A9J7JTW4_CRIGR</name>
<feature type="region of interest" description="Disordered" evidence="1">
    <location>
        <begin position="1"/>
        <end position="210"/>
    </location>
</feature>
<feature type="compositionally biased region" description="Gly residues" evidence="1">
    <location>
        <begin position="137"/>
        <end position="154"/>
    </location>
</feature>
<feature type="region of interest" description="Disordered" evidence="1">
    <location>
        <begin position="234"/>
        <end position="257"/>
    </location>
</feature>
<evidence type="ECO:0000313" key="2">
    <source>
        <dbReference type="Proteomes" id="UP001108280"/>
    </source>
</evidence>
<gene>
    <name evidence="3" type="primary">LOC107978610</name>
</gene>
<feature type="region of interest" description="Disordered" evidence="1">
    <location>
        <begin position="425"/>
        <end position="486"/>
    </location>
</feature>
<reference evidence="3" key="3">
    <citation type="submission" date="2025-08" db="UniProtKB">
        <authorList>
            <consortium name="RefSeq"/>
        </authorList>
    </citation>
    <scope>IDENTIFICATION</scope>
    <source>
        <strain evidence="3">17A/GY</strain>
        <tissue evidence="3">Liver</tissue>
    </source>
</reference>
<reference evidence="2" key="2">
    <citation type="journal article" date="2020" name="Biotechnol. Bioeng.">
        <title>Chromosome-scale scaffolds for the Chinese hamster reference genome assembly to facilitate the study of the CHO epigenome.</title>
        <authorList>
            <person name="Hilliard W."/>
            <person name="MacDonald M."/>
            <person name="Lee K.H."/>
        </authorList>
    </citation>
    <scope>NUCLEOTIDE SEQUENCE [LARGE SCALE GENOMIC DNA]</scope>
    <source>
        <strain evidence="2">17A/GY</strain>
    </source>
</reference>